<evidence type="ECO:0000256" key="11">
    <source>
        <dbReference type="ARBA" id="ARBA00023136"/>
    </source>
</evidence>
<feature type="transmembrane region" description="Helical" evidence="12">
    <location>
        <begin position="165"/>
        <end position="187"/>
    </location>
</feature>
<feature type="transmembrane region" description="Helical" evidence="12">
    <location>
        <begin position="233"/>
        <end position="251"/>
    </location>
</feature>
<feature type="transmembrane region" description="Helical" evidence="12">
    <location>
        <begin position="310"/>
        <end position="333"/>
    </location>
</feature>
<evidence type="ECO:0000256" key="6">
    <source>
        <dbReference type="ARBA" id="ARBA00022692"/>
    </source>
</evidence>
<keyword evidence="9 12" id="KW-1133">Transmembrane helix</keyword>
<evidence type="ECO:0000256" key="12">
    <source>
        <dbReference type="SAM" id="Phobius"/>
    </source>
</evidence>
<sequence>MEIIFGLDLPTWWFLVVGGVFTGYAILDGFDLGAGALHLFFKKEESRRIALNAIGPVWDGNEVWLVIGGGALFAGFPVVYATVFSAFYELFMLFLVLLIFRAISIEFRSKEPMAWWRQLWDVSYSVSSIMLALSLGLVLGNIIQGLPIDDQFIYRGTVGDFFNPFSILMAITTLSLFMMHGAIYLVMKTENRLYAKLTVLVKNTTIFFVLMFALSTVYTLLYLPHMVERFKEVPMMFFFPVLTILAVANITRQITKRKYRFAFFSSAFVTAMLMALVAVGLFPNIVLSTIDPQFHIDIHNGASTDKSLKIMLTFAAIGVPLVGLYTGFVFWTFRGKVKLDETSY</sequence>
<evidence type="ECO:0000256" key="4">
    <source>
        <dbReference type="ARBA" id="ARBA00022475"/>
    </source>
</evidence>
<feature type="transmembrane region" description="Helical" evidence="12">
    <location>
        <begin position="86"/>
        <end position="103"/>
    </location>
</feature>
<evidence type="ECO:0000256" key="3">
    <source>
        <dbReference type="ARBA" id="ARBA00022448"/>
    </source>
</evidence>
<comment type="subcellular location">
    <subcellularLocation>
        <location evidence="1">Cell membrane</location>
        <topology evidence="1">Multi-pass membrane protein</topology>
    </subcellularLocation>
</comment>
<protein>
    <submittedName>
        <fullName evidence="13">Cytochrome d ubiquinol oxidase subunit II</fullName>
    </submittedName>
</protein>
<comment type="similarity">
    <text evidence="2">Belongs to the cytochrome ubiquinol oxidase subunit 2 family.</text>
</comment>
<name>A0ABT6YBR5_9BACT</name>
<dbReference type="Pfam" id="PF02322">
    <property type="entry name" value="Cyt_bd_oxida_II"/>
    <property type="match status" value="1"/>
</dbReference>
<keyword evidence="14" id="KW-1185">Reference proteome</keyword>
<evidence type="ECO:0000256" key="10">
    <source>
        <dbReference type="ARBA" id="ARBA00023004"/>
    </source>
</evidence>
<keyword evidence="3" id="KW-0813">Transport</keyword>
<evidence type="ECO:0000256" key="5">
    <source>
        <dbReference type="ARBA" id="ARBA00022617"/>
    </source>
</evidence>
<dbReference type="RefSeq" id="WP_283345462.1">
    <property type="nucleotide sequence ID" value="NZ_JASHIF010000014.1"/>
</dbReference>
<feature type="transmembrane region" description="Helical" evidence="12">
    <location>
        <begin position="263"/>
        <end position="290"/>
    </location>
</feature>
<evidence type="ECO:0000313" key="13">
    <source>
        <dbReference type="EMBL" id="MDI9860889.1"/>
    </source>
</evidence>
<reference evidence="13 14" key="1">
    <citation type="submission" date="2023-05" db="EMBL/GenBank/DDBJ databases">
        <title>Novel species of genus Flectobacillus isolated from stream in China.</title>
        <authorList>
            <person name="Lu H."/>
        </authorList>
    </citation>
    <scope>NUCLEOTIDE SEQUENCE [LARGE SCALE GENOMIC DNA]</scope>
    <source>
        <strain evidence="13 14">KCTC 42575</strain>
    </source>
</reference>
<evidence type="ECO:0000256" key="7">
    <source>
        <dbReference type="ARBA" id="ARBA00022723"/>
    </source>
</evidence>
<dbReference type="InterPro" id="IPR003317">
    <property type="entry name" value="Cyt-d_oxidase_su2"/>
</dbReference>
<keyword evidence="5" id="KW-0349">Heme</keyword>
<keyword evidence="10" id="KW-0408">Iron</keyword>
<feature type="transmembrane region" description="Helical" evidence="12">
    <location>
        <begin position="12"/>
        <end position="41"/>
    </location>
</feature>
<comment type="caution">
    <text evidence="13">The sequence shown here is derived from an EMBL/GenBank/DDBJ whole genome shotgun (WGS) entry which is preliminary data.</text>
</comment>
<organism evidence="13 14">
    <name type="scientific">Flectobacillus roseus</name>
    <dbReference type="NCBI Taxonomy" id="502259"/>
    <lineage>
        <taxon>Bacteria</taxon>
        <taxon>Pseudomonadati</taxon>
        <taxon>Bacteroidota</taxon>
        <taxon>Cytophagia</taxon>
        <taxon>Cytophagales</taxon>
        <taxon>Flectobacillaceae</taxon>
        <taxon>Flectobacillus</taxon>
    </lineage>
</organism>
<evidence type="ECO:0000256" key="9">
    <source>
        <dbReference type="ARBA" id="ARBA00022989"/>
    </source>
</evidence>
<feature type="transmembrane region" description="Helical" evidence="12">
    <location>
        <begin position="199"/>
        <end position="221"/>
    </location>
</feature>
<accession>A0ABT6YBR5</accession>
<feature type="transmembrane region" description="Helical" evidence="12">
    <location>
        <begin position="124"/>
        <end position="145"/>
    </location>
</feature>
<dbReference type="PIRSF" id="PIRSF000267">
    <property type="entry name" value="Cyt_oxidse_sub2"/>
    <property type="match status" value="1"/>
</dbReference>
<dbReference type="PANTHER" id="PTHR43141">
    <property type="entry name" value="CYTOCHROME BD2 SUBUNIT II"/>
    <property type="match status" value="1"/>
</dbReference>
<evidence type="ECO:0000313" key="14">
    <source>
        <dbReference type="Proteomes" id="UP001236507"/>
    </source>
</evidence>
<keyword evidence="11 12" id="KW-0472">Membrane</keyword>
<keyword evidence="8" id="KW-0249">Electron transport</keyword>
<dbReference type="NCBIfam" id="TIGR00203">
    <property type="entry name" value="cydB"/>
    <property type="match status" value="1"/>
</dbReference>
<evidence type="ECO:0000256" key="1">
    <source>
        <dbReference type="ARBA" id="ARBA00004651"/>
    </source>
</evidence>
<keyword evidence="4" id="KW-1003">Cell membrane</keyword>
<gene>
    <name evidence="13" type="primary">cydB</name>
    <name evidence="13" type="ORF">QM524_16855</name>
</gene>
<proteinExistence type="inferred from homology"/>
<evidence type="ECO:0000256" key="8">
    <source>
        <dbReference type="ARBA" id="ARBA00022982"/>
    </source>
</evidence>
<evidence type="ECO:0000256" key="2">
    <source>
        <dbReference type="ARBA" id="ARBA00007543"/>
    </source>
</evidence>
<keyword evidence="7" id="KW-0479">Metal-binding</keyword>
<keyword evidence="6 12" id="KW-0812">Transmembrane</keyword>
<dbReference type="PANTHER" id="PTHR43141:SF5">
    <property type="entry name" value="CYTOCHROME BD-I UBIQUINOL OXIDASE SUBUNIT 2"/>
    <property type="match status" value="1"/>
</dbReference>
<dbReference type="EMBL" id="JASHIF010000014">
    <property type="protein sequence ID" value="MDI9860889.1"/>
    <property type="molecule type" value="Genomic_DNA"/>
</dbReference>
<dbReference type="Proteomes" id="UP001236507">
    <property type="component" value="Unassembled WGS sequence"/>
</dbReference>